<dbReference type="PANTHER" id="PTHR11941:SF54">
    <property type="entry name" value="ENOYL-COA HYDRATASE, MITOCHONDRIAL"/>
    <property type="match status" value="1"/>
</dbReference>
<keyword evidence="2" id="KW-1185">Reference proteome</keyword>
<dbReference type="PANTHER" id="PTHR11941">
    <property type="entry name" value="ENOYL-COA HYDRATASE-RELATED"/>
    <property type="match status" value="1"/>
</dbReference>
<dbReference type="Proteomes" id="UP000198618">
    <property type="component" value="Unassembled WGS sequence"/>
</dbReference>
<evidence type="ECO:0000313" key="1">
    <source>
        <dbReference type="EMBL" id="SET30103.1"/>
    </source>
</evidence>
<dbReference type="SUPFAM" id="SSF52096">
    <property type="entry name" value="ClpP/crotonase"/>
    <property type="match status" value="1"/>
</dbReference>
<dbReference type="STRING" id="930131.SAMN05216389_108136"/>
<organism evidence="1 2">
    <name type="scientific">Oceanobacillus limi</name>
    <dbReference type="NCBI Taxonomy" id="930131"/>
    <lineage>
        <taxon>Bacteria</taxon>
        <taxon>Bacillati</taxon>
        <taxon>Bacillota</taxon>
        <taxon>Bacilli</taxon>
        <taxon>Bacillales</taxon>
        <taxon>Bacillaceae</taxon>
        <taxon>Oceanobacillus</taxon>
    </lineage>
</organism>
<dbReference type="RefSeq" id="WP_090869601.1">
    <property type="nucleotide sequence ID" value="NZ_FOHE01000008.1"/>
</dbReference>
<dbReference type="InterPro" id="IPR001753">
    <property type="entry name" value="Enoyl-CoA_hydra/iso"/>
</dbReference>
<dbReference type="InterPro" id="IPR029045">
    <property type="entry name" value="ClpP/crotonase-like_dom_sf"/>
</dbReference>
<proteinExistence type="predicted"/>
<dbReference type="GO" id="GO:0003824">
    <property type="term" value="F:catalytic activity"/>
    <property type="evidence" value="ECO:0007669"/>
    <property type="project" value="UniProtKB-ARBA"/>
</dbReference>
<sequence>MEETVRYQYKSDGYSVITIDRAEKRNAISNQVAQDMKQAIQRALKDKCKFLIVTGAGEKMFCSGGDLRELHGDLTPDAAYEHLNQMKEILYSIVSFPVPTVCLLNGNALGGGCELASACDFRIAKEDTSFGFVQTTLGIVPGWGGGALLYEKLFPSFAYQWLMEAEVYSDKFLQQKGWIHKVISNSDWNKVEEILAPYLSKSYEQMTALKGQYNDRMKLDDLYQKMNEEVRKCANLWDSVEHIEAVERFLNRK</sequence>
<gene>
    <name evidence="1" type="ORF">SAMN05216389_108136</name>
</gene>
<name>A0A1I0DED9_9BACI</name>
<dbReference type="CDD" id="cd06558">
    <property type="entry name" value="crotonase-like"/>
    <property type="match status" value="1"/>
</dbReference>
<reference evidence="1 2" key="1">
    <citation type="submission" date="2016-10" db="EMBL/GenBank/DDBJ databases">
        <authorList>
            <person name="de Groot N.N."/>
        </authorList>
    </citation>
    <scope>NUCLEOTIDE SEQUENCE [LARGE SCALE GENOMIC DNA]</scope>
    <source>
        <strain evidence="1 2">IBRC-M 10780</strain>
    </source>
</reference>
<dbReference type="GO" id="GO:0006635">
    <property type="term" value="P:fatty acid beta-oxidation"/>
    <property type="evidence" value="ECO:0007669"/>
    <property type="project" value="TreeGrafter"/>
</dbReference>
<accession>A0A1I0DED9</accession>
<protein>
    <submittedName>
        <fullName evidence="1">Enoyl-CoA hydratase/carnithine racemase</fullName>
    </submittedName>
</protein>
<dbReference type="AlphaFoldDB" id="A0A1I0DED9"/>
<dbReference type="Gene3D" id="3.90.226.10">
    <property type="entry name" value="2-enoyl-CoA Hydratase, Chain A, domain 1"/>
    <property type="match status" value="1"/>
</dbReference>
<dbReference type="EMBL" id="FOHE01000008">
    <property type="protein sequence ID" value="SET30103.1"/>
    <property type="molecule type" value="Genomic_DNA"/>
</dbReference>
<evidence type="ECO:0000313" key="2">
    <source>
        <dbReference type="Proteomes" id="UP000198618"/>
    </source>
</evidence>
<dbReference type="OrthoDB" id="9787660at2"/>
<dbReference type="Pfam" id="PF00378">
    <property type="entry name" value="ECH_1"/>
    <property type="match status" value="1"/>
</dbReference>